<dbReference type="PANTHER" id="PTHR34472:SF1">
    <property type="entry name" value="SULFUR CARRIER PROTEIN THIS"/>
    <property type="match status" value="1"/>
</dbReference>
<dbReference type="InterPro" id="IPR003749">
    <property type="entry name" value="ThiS/MoaD-like"/>
</dbReference>
<dbReference type="SUPFAM" id="SSF54285">
    <property type="entry name" value="MoaD/ThiS"/>
    <property type="match status" value="1"/>
</dbReference>
<dbReference type="RefSeq" id="WP_319613662.1">
    <property type="nucleotide sequence ID" value="NZ_JAWXYB010000018.1"/>
</dbReference>
<dbReference type="NCBIfam" id="TIGR01683">
    <property type="entry name" value="thiS"/>
    <property type="match status" value="1"/>
</dbReference>
<dbReference type="Proteomes" id="UP001279553">
    <property type="component" value="Unassembled WGS sequence"/>
</dbReference>
<comment type="caution">
    <text evidence="1">The sequence shown here is derived from an EMBL/GenBank/DDBJ whole genome shotgun (WGS) entry which is preliminary data.</text>
</comment>
<evidence type="ECO:0000313" key="2">
    <source>
        <dbReference type="Proteomes" id="UP001279553"/>
    </source>
</evidence>
<organism evidence="1 2">
    <name type="scientific">Acidiphilium acidophilum</name>
    <name type="common">Thiobacillus acidophilus</name>
    <dbReference type="NCBI Taxonomy" id="76588"/>
    <lineage>
        <taxon>Bacteria</taxon>
        <taxon>Pseudomonadati</taxon>
        <taxon>Pseudomonadota</taxon>
        <taxon>Alphaproteobacteria</taxon>
        <taxon>Acetobacterales</taxon>
        <taxon>Acidocellaceae</taxon>
        <taxon>Acidiphilium</taxon>
    </lineage>
</organism>
<dbReference type="InterPro" id="IPR016155">
    <property type="entry name" value="Mopterin_synth/thiamin_S_b"/>
</dbReference>
<evidence type="ECO:0000313" key="1">
    <source>
        <dbReference type="EMBL" id="MDX5930734.1"/>
    </source>
</evidence>
<dbReference type="PANTHER" id="PTHR34472">
    <property type="entry name" value="SULFUR CARRIER PROTEIN THIS"/>
    <property type="match status" value="1"/>
</dbReference>
<dbReference type="EMBL" id="JAWXYB010000018">
    <property type="protein sequence ID" value="MDX5930734.1"/>
    <property type="molecule type" value="Genomic_DNA"/>
</dbReference>
<dbReference type="AlphaFoldDB" id="A0AAW9DNJ0"/>
<dbReference type="CDD" id="cd00565">
    <property type="entry name" value="Ubl_ThiS"/>
    <property type="match status" value="1"/>
</dbReference>
<reference evidence="1 2" key="1">
    <citation type="submission" date="2023-11" db="EMBL/GenBank/DDBJ databases">
        <title>MicrobeMod: A computational toolkit for identifying prokaryotic methylation and restriction-modification with nanopore sequencing.</title>
        <authorList>
            <person name="Crits-Christoph A."/>
            <person name="Kang S.C."/>
            <person name="Lee H."/>
            <person name="Ostrov N."/>
        </authorList>
    </citation>
    <scope>NUCLEOTIDE SEQUENCE [LARGE SCALE GENOMIC DNA]</scope>
    <source>
        <strain evidence="1 2">DSMZ 700</strain>
    </source>
</reference>
<dbReference type="InterPro" id="IPR010035">
    <property type="entry name" value="Thi_S"/>
</dbReference>
<protein>
    <submittedName>
        <fullName evidence="1">Sulfur carrier protein ThiS</fullName>
    </submittedName>
</protein>
<accession>A0AAW9DNJ0</accession>
<name>A0AAW9DNJ0_ACIAO</name>
<proteinExistence type="predicted"/>
<dbReference type="Gene3D" id="3.10.20.30">
    <property type="match status" value="1"/>
</dbReference>
<dbReference type="InterPro" id="IPR012675">
    <property type="entry name" value="Beta-grasp_dom_sf"/>
</dbReference>
<dbReference type="Pfam" id="PF02597">
    <property type="entry name" value="ThiS"/>
    <property type="match status" value="1"/>
</dbReference>
<sequence>MSGGAIRVNGAMEALAPNVAALLAAKGLDQAKGLAVALNERVVPRSAWAETALRAGDEIEIVRAVGGG</sequence>
<keyword evidence="2" id="KW-1185">Reference proteome</keyword>
<gene>
    <name evidence="1" type="primary">thiS</name>
    <name evidence="1" type="ORF">SIL87_08165</name>
</gene>